<keyword evidence="1" id="KW-1185">Reference proteome</keyword>
<dbReference type="Proteomes" id="UP000887565">
    <property type="component" value="Unplaced"/>
</dbReference>
<dbReference type="WBParaSite" id="nRc.2.0.1.t22150-RA">
    <property type="protein sequence ID" value="nRc.2.0.1.t22150-RA"/>
    <property type="gene ID" value="nRc.2.0.1.g22150"/>
</dbReference>
<reference evidence="2" key="1">
    <citation type="submission" date="2022-11" db="UniProtKB">
        <authorList>
            <consortium name="WormBaseParasite"/>
        </authorList>
    </citation>
    <scope>IDENTIFICATION</scope>
</reference>
<dbReference type="AlphaFoldDB" id="A0A915J7N2"/>
<evidence type="ECO:0000313" key="2">
    <source>
        <dbReference type="WBParaSite" id="nRc.2.0.1.t22150-RA"/>
    </source>
</evidence>
<evidence type="ECO:0000313" key="1">
    <source>
        <dbReference type="Proteomes" id="UP000887565"/>
    </source>
</evidence>
<protein>
    <submittedName>
        <fullName evidence="2">Uncharacterized protein</fullName>
    </submittedName>
</protein>
<sequence length="93" mass="10441">MIDKTTKTKTTNKIEIIVIIVPVKEIKSHLTIKAEVAISGVDGAGHVAHVHLKIDSEFVPRLTESRCEFIFSWQSRIYGQAAYSTKVIQNLFT</sequence>
<accession>A0A915J7N2</accession>
<organism evidence="1 2">
    <name type="scientific">Romanomermis culicivorax</name>
    <name type="common">Nematode worm</name>
    <dbReference type="NCBI Taxonomy" id="13658"/>
    <lineage>
        <taxon>Eukaryota</taxon>
        <taxon>Metazoa</taxon>
        <taxon>Ecdysozoa</taxon>
        <taxon>Nematoda</taxon>
        <taxon>Enoplea</taxon>
        <taxon>Dorylaimia</taxon>
        <taxon>Mermithida</taxon>
        <taxon>Mermithoidea</taxon>
        <taxon>Mermithidae</taxon>
        <taxon>Romanomermis</taxon>
    </lineage>
</organism>
<proteinExistence type="predicted"/>
<name>A0A915J7N2_ROMCU</name>